<dbReference type="InterPro" id="IPR004408">
    <property type="entry name" value="Biotin_CoA_COase_ligase"/>
</dbReference>
<dbReference type="GO" id="GO:0004077">
    <property type="term" value="F:biotin--[biotin carboxyl-carrier protein] ligase activity"/>
    <property type="evidence" value="ECO:0007669"/>
    <property type="project" value="UniProtKB-EC"/>
</dbReference>
<keyword evidence="6" id="KW-1185">Reference proteome</keyword>
<dbReference type="RefSeq" id="WP_108430995.1">
    <property type="nucleotide sequence ID" value="NZ_CP026947.1"/>
</dbReference>
<reference evidence="6" key="1">
    <citation type="submission" date="2018-04" db="EMBL/GenBank/DDBJ databases">
        <authorList>
            <person name="Liu S."/>
            <person name="Wang Z."/>
            <person name="Li J."/>
        </authorList>
    </citation>
    <scope>NUCLEOTIDE SEQUENCE [LARGE SCALE GENOMIC DNA]</scope>
    <source>
        <strain evidence="6">2189</strain>
    </source>
</reference>
<dbReference type="PROSITE" id="PS51733">
    <property type="entry name" value="BPL_LPL_CATALYTIC"/>
    <property type="match status" value="1"/>
</dbReference>
<evidence type="ECO:0000313" key="6">
    <source>
        <dbReference type="Proteomes" id="UP000244989"/>
    </source>
</evidence>
<sequence length="250" mass="26417">MGTLDLDIPRLRGELADTGFSDISYTASTGSTNADLMAGEAVHRRVLLAGEQTAGKGRLGRQWVSPYGGQLICSISLIVPARHFDHLGLLPIAIGTALTDALPQASLKWPNDLLLDGRKLAGILAEAAPLDEGGYRVVIGFGVNTGLHEAQLPVAHATSLRVAGIEYDATGLAAAVLRAVDRRLEQWWDDREKLIDDYRHVCATIGQKVRLDTPSGPVVGTASGVEADGRIIVDGAAYAAGDVTHLRPGD</sequence>
<comment type="caution">
    <text evidence="5">The sequence shown here is derived from an EMBL/GenBank/DDBJ whole genome shotgun (WGS) entry which is preliminary data.</text>
</comment>
<feature type="domain" description="BPL/LPL catalytic" evidence="4">
    <location>
        <begin position="9"/>
        <end position="188"/>
    </location>
</feature>
<name>A0A2U1T744_9CORY</name>
<dbReference type="CDD" id="cd16442">
    <property type="entry name" value="BPL"/>
    <property type="match status" value="1"/>
</dbReference>
<dbReference type="KEGG" id="cyz:C3B44_02565"/>
<dbReference type="InterPro" id="IPR003142">
    <property type="entry name" value="BPL_C"/>
</dbReference>
<dbReference type="Proteomes" id="UP000244989">
    <property type="component" value="Unassembled WGS sequence"/>
</dbReference>
<dbReference type="NCBIfam" id="TIGR00121">
    <property type="entry name" value="birA_ligase"/>
    <property type="match status" value="1"/>
</dbReference>
<dbReference type="InterPro" id="IPR045864">
    <property type="entry name" value="aa-tRNA-synth_II/BPL/LPL"/>
</dbReference>
<dbReference type="Gene3D" id="2.30.30.100">
    <property type="match status" value="1"/>
</dbReference>
<keyword evidence="2" id="KW-0092">Biotin</keyword>
<dbReference type="GO" id="GO:0005737">
    <property type="term" value="C:cytoplasm"/>
    <property type="evidence" value="ECO:0007669"/>
    <property type="project" value="TreeGrafter"/>
</dbReference>
<dbReference type="EMBL" id="QEEZ01000008">
    <property type="protein sequence ID" value="PWC01817.1"/>
    <property type="molecule type" value="Genomic_DNA"/>
</dbReference>
<organism evidence="5 6">
    <name type="scientific">Corynebacterium yudongzhengii</name>
    <dbReference type="NCBI Taxonomy" id="2080740"/>
    <lineage>
        <taxon>Bacteria</taxon>
        <taxon>Bacillati</taxon>
        <taxon>Actinomycetota</taxon>
        <taxon>Actinomycetes</taxon>
        <taxon>Mycobacteriales</taxon>
        <taxon>Corynebacteriaceae</taxon>
        <taxon>Corynebacterium</taxon>
    </lineage>
</organism>
<proteinExistence type="predicted"/>
<keyword evidence="1 5" id="KW-0436">Ligase</keyword>
<dbReference type="OrthoDB" id="9807064at2"/>
<dbReference type="Gene3D" id="3.30.930.10">
    <property type="entry name" value="Bira Bifunctional Protein, Domain 2"/>
    <property type="match status" value="1"/>
</dbReference>
<evidence type="ECO:0000259" key="4">
    <source>
        <dbReference type="PROSITE" id="PS51733"/>
    </source>
</evidence>
<dbReference type="PANTHER" id="PTHR12835">
    <property type="entry name" value="BIOTIN PROTEIN LIGASE"/>
    <property type="match status" value="1"/>
</dbReference>
<evidence type="ECO:0000256" key="2">
    <source>
        <dbReference type="ARBA" id="ARBA00023267"/>
    </source>
</evidence>
<evidence type="ECO:0000256" key="3">
    <source>
        <dbReference type="ARBA" id="ARBA00024227"/>
    </source>
</evidence>
<dbReference type="PANTHER" id="PTHR12835:SF5">
    <property type="entry name" value="BIOTIN--PROTEIN LIGASE"/>
    <property type="match status" value="1"/>
</dbReference>
<gene>
    <name evidence="5" type="ORF">DF222_05650</name>
</gene>
<accession>A0A2U1T744</accession>
<dbReference type="EC" id="6.3.4.15" evidence="3"/>
<evidence type="ECO:0000313" key="5">
    <source>
        <dbReference type="EMBL" id="PWC01817.1"/>
    </source>
</evidence>
<protein>
    <recommendedName>
        <fullName evidence="3">biotin--[biotin carboxyl-carrier protein] ligase</fullName>
        <ecNumber evidence="3">6.3.4.15</ecNumber>
    </recommendedName>
</protein>
<dbReference type="SUPFAM" id="SSF55681">
    <property type="entry name" value="Class II aaRS and biotin synthetases"/>
    <property type="match status" value="1"/>
</dbReference>
<dbReference type="InterPro" id="IPR004143">
    <property type="entry name" value="BPL_LPL_catalytic"/>
</dbReference>
<dbReference type="Pfam" id="PF02237">
    <property type="entry name" value="BPL_C"/>
    <property type="match status" value="1"/>
</dbReference>
<dbReference type="Pfam" id="PF03099">
    <property type="entry name" value="BPL_LplA_LipB"/>
    <property type="match status" value="1"/>
</dbReference>
<dbReference type="AlphaFoldDB" id="A0A2U1T744"/>
<evidence type="ECO:0000256" key="1">
    <source>
        <dbReference type="ARBA" id="ARBA00022598"/>
    </source>
</evidence>